<dbReference type="Proteomes" id="UP000054725">
    <property type="component" value="Unassembled WGS sequence"/>
</dbReference>
<feature type="region of interest" description="Disordered" evidence="1">
    <location>
        <begin position="474"/>
        <end position="494"/>
    </location>
</feature>
<reference evidence="3 4" key="1">
    <citation type="submission" date="2015-11" db="EMBL/GenBank/DDBJ databases">
        <title>Genomic analysis of 38 Legionella species identifies large and diverse effector repertoires.</title>
        <authorList>
            <person name="Burstein D."/>
            <person name="Amaro F."/>
            <person name="Zusman T."/>
            <person name="Lifshitz Z."/>
            <person name="Cohen O."/>
            <person name="Gilbert J.A."/>
            <person name="Pupko T."/>
            <person name="Shuman H.A."/>
            <person name="Segal G."/>
        </authorList>
    </citation>
    <scope>NUCLEOTIDE SEQUENCE [LARGE SCALE GENOMIC DNA]</scope>
    <source>
        <strain evidence="3 4">ATCC 49506</strain>
    </source>
</reference>
<evidence type="ECO:0000313" key="3">
    <source>
        <dbReference type="EMBL" id="KTD35170.1"/>
    </source>
</evidence>
<dbReference type="STRING" id="45070.Lnau_1841"/>
<dbReference type="InterPro" id="IPR050789">
    <property type="entry name" value="Diverse_Enzym_Activities"/>
</dbReference>
<evidence type="ECO:0000259" key="2">
    <source>
        <dbReference type="Pfam" id="PF00144"/>
    </source>
</evidence>
<evidence type="ECO:0000256" key="1">
    <source>
        <dbReference type="SAM" id="MobiDB-lite"/>
    </source>
</evidence>
<dbReference type="InterPro" id="IPR001466">
    <property type="entry name" value="Beta-lactam-related"/>
</dbReference>
<sequence length="494" mass="54557">MQNPLETMIEQAQIPGLAVAFTSPSGKTVADTAGVTNLIDPQKVTATTVFEAASLSKPVFAYLVIKLAERKEFDFDLDRPLHEYVPETGFGPPEMRKHENYKLLTARLVLSHQAGLPNEFKSPESEKYISAAGENFNYSAVAYGFLAEVVKKVSSKSLETLAQEAFTEIGMTNSSFMPPTGCCLIKLPDEAEIPTAEYLRQLLKNTLDRHGQLSIIFHQDKLYVAERAVDGSVQLTEKNSSQVDETSLREIKARFAQIPPFFWSEPIPIEARELSLITAIVGHPPEHASTIAIGHYQDGSVNLSQQFYKIQPAGSLYTTAEDYGKFLKKCMNDELLRKEMFGLRLNEEGEAVLIPSVPSLADKKDKKAIKKGVSLELLERLAWGLGIGLQHNSDGSFTAFHWGDNGTGRNFAAINLHTQQAVACFTNSANGSLVFQKIAEPVVGSLKTVSQWLSQREKLHFNSTALYRNAMTNTRAKEQKEETATAALNQGSRP</sequence>
<dbReference type="PANTHER" id="PTHR43283">
    <property type="entry name" value="BETA-LACTAMASE-RELATED"/>
    <property type="match status" value="1"/>
</dbReference>
<dbReference type="AlphaFoldDB" id="A0A0W0WS82"/>
<organism evidence="3 4">
    <name type="scientific">Legionella nautarum</name>
    <dbReference type="NCBI Taxonomy" id="45070"/>
    <lineage>
        <taxon>Bacteria</taxon>
        <taxon>Pseudomonadati</taxon>
        <taxon>Pseudomonadota</taxon>
        <taxon>Gammaproteobacteria</taxon>
        <taxon>Legionellales</taxon>
        <taxon>Legionellaceae</taxon>
        <taxon>Legionella</taxon>
    </lineage>
</organism>
<name>A0A0W0WS82_9GAMM</name>
<dbReference type="Pfam" id="PF00144">
    <property type="entry name" value="Beta-lactamase"/>
    <property type="match status" value="1"/>
</dbReference>
<dbReference type="EMBL" id="LNYO01000016">
    <property type="protein sequence ID" value="KTD35170.1"/>
    <property type="molecule type" value="Genomic_DNA"/>
</dbReference>
<comment type="caution">
    <text evidence="3">The sequence shown here is derived from an EMBL/GenBank/DDBJ whole genome shotgun (WGS) entry which is preliminary data.</text>
</comment>
<dbReference type="RefSeq" id="WP_058504881.1">
    <property type="nucleotide sequence ID" value="NZ_CAAAIF010000025.1"/>
</dbReference>
<gene>
    <name evidence="3" type="ORF">Lnau_1841</name>
</gene>
<dbReference type="PATRIC" id="fig|45070.6.peg.1933"/>
<proteinExistence type="predicted"/>
<accession>A0A0W0WS82</accession>
<dbReference type="Gene3D" id="3.40.710.10">
    <property type="entry name" value="DD-peptidase/beta-lactamase superfamily"/>
    <property type="match status" value="2"/>
</dbReference>
<protein>
    <submittedName>
        <fullName evidence="3">Putative secreted esterase</fullName>
    </submittedName>
</protein>
<dbReference type="OrthoDB" id="119951at2"/>
<evidence type="ECO:0000313" key="4">
    <source>
        <dbReference type="Proteomes" id="UP000054725"/>
    </source>
</evidence>
<feature type="domain" description="Beta-lactamase-related" evidence="2">
    <location>
        <begin position="7"/>
        <end position="179"/>
    </location>
</feature>
<dbReference type="InterPro" id="IPR012338">
    <property type="entry name" value="Beta-lactam/transpept-like"/>
</dbReference>
<keyword evidence="4" id="KW-1185">Reference proteome</keyword>
<dbReference type="SUPFAM" id="SSF56601">
    <property type="entry name" value="beta-lactamase/transpeptidase-like"/>
    <property type="match status" value="1"/>
</dbReference>